<protein>
    <submittedName>
        <fullName evidence="1">Uncharacterized protein</fullName>
    </submittedName>
</protein>
<dbReference type="OrthoDB" id="6655275at2"/>
<proteinExistence type="predicted"/>
<organism evidence="1 2">
    <name type="scientific">Tenacibaculum jejuense</name>
    <dbReference type="NCBI Taxonomy" id="584609"/>
    <lineage>
        <taxon>Bacteria</taxon>
        <taxon>Pseudomonadati</taxon>
        <taxon>Bacteroidota</taxon>
        <taxon>Flavobacteriia</taxon>
        <taxon>Flavobacteriales</taxon>
        <taxon>Flavobacteriaceae</taxon>
        <taxon>Tenacibaculum</taxon>
    </lineage>
</organism>
<keyword evidence="2" id="KW-1185">Reference proteome</keyword>
<evidence type="ECO:0000313" key="2">
    <source>
        <dbReference type="Proteomes" id="UP000215214"/>
    </source>
</evidence>
<reference evidence="1 2" key="1">
    <citation type="submission" date="2017-07" db="EMBL/GenBank/DDBJ databases">
        <authorList>
            <person name="Sun Z.S."/>
            <person name="Albrecht U."/>
            <person name="Echele G."/>
            <person name="Lee C.C."/>
        </authorList>
    </citation>
    <scope>NUCLEOTIDE SEQUENCE [LARGE SCALE GENOMIC DNA]</scope>
    <source>
        <strain evidence="2">type strain: KCTC 22618</strain>
    </source>
</reference>
<name>A0A238UBH9_9FLAO</name>
<accession>A0A238UBH9</accession>
<dbReference type="AlphaFoldDB" id="A0A238UBH9"/>
<dbReference type="KEGG" id="tje:TJEJU_2746"/>
<dbReference type="Proteomes" id="UP000215214">
    <property type="component" value="Chromosome TJEJU"/>
</dbReference>
<dbReference type="EMBL" id="LT899436">
    <property type="protein sequence ID" value="SNR16425.1"/>
    <property type="molecule type" value="Genomic_DNA"/>
</dbReference>
<gene>
    <name evidence="1" type="ORF">TJEJU_2746</name>
</gene>
<evidence type="ECO:0000313" key="1">
    <source>
        <dbReference type="EMBL" id="SNR16425.1"/>
    </source>
</evidence>
<sequence>MTPFIVWANMAKPWSDAAVNSVLISDGNCIVLKENIDIRILPSNEHVAYIASYRVVYLRKSEVSFKKS</sequence>